<dbReference type="OrthoDB" id="304916at2157"/>
<gene>
    <name evidence="1" type="ordered locus">Htur_4415</name>
</gene>
<dbReference type="AlphaFoldDB" id="D2S1H9"/>
<dbReference type="HOGENOM" id="CLU_099321_0_0_2"/>
<dbReference type="RefSeq" id="WP_012945470.1">
    <property type="nucleotide sequence ID" value="NC_013744.1"/>
</dbReference>
<dbReference type="Proteomes" id="UP000001903">
    <property type="component" value="Plasmid pHTUR01"/>
</dbReference>
<keyword evidence="2" id="KW-1185">Reference proteome</keyword>
<organism evidence="1 2">
    <name type="scientific">Haloterrigena turkmenica (strain ATCC 51198 / DSM 5511 / JCM 9101 / NCIMB 13204 / VKM B-1734 / 4k)</name>
    <name type="common">Halococcus turkmenicus</name>
    <dbReference type="NCBI Taxonomy" id="543526"/>
    <lineage>
        <taxon>Archaea</taxon>
        <taxon>Methanobacteriati</taxon>
        <taxon>Methanobacteriota</taxon>
        <taxon>Stenosarchaea group</taxon>
        <taxon>Halobacteria</taxon>
        <taxon>Halobacteriales</taxon>
        <taxon>Natrialbaceae</taxon>
        <taxon>Haloterrigena</taxon>
    </lineage>
</organism>
<name>D2S1H9_HALTV</name>
<proteinExistence type="predicted"/>
<evidence type="ECO:0000313" key="2">
    <source>
        <dbReference type="Proteomes" id="UP000001903"/>
    </source>
</evidence>
<accession>D2S1H9</accession>
<keyword evidence="1" id="KW-0614">Plasmid</keyword>
<geneLocation type="plasmid" evidence="1 2">
    <name>pHTUR01</name>
</geneLocation>
<dbReference type="KEGG" id="htu:Htur_4415"/>
<protein>
    <submittedName>
        <fullName evidence="1">Uncharacterized protein</fullName>
    </submittedName>
</protein>
<dbReference type="GeneID" id="8745043"/>
<dbReference type="Pfam" id="PF21811">
    <property type="entry name" value="RdfA"/>
    <property type="match status" value="1"/>
</dbReference>
<sequence>MNSDENETEFRTKVAKLIEKYNLEGTGDEFEQLWTASGDERRSLRELAEMFNKRILRSAIDESEMTPLSADVDDVYLRLQGEKGTSADRTRIRRRLEREGIDVETLQSDFVSYQAIRSFLKDDRNAEYNPSRDPIERDRESIQQLRNRTMLVTETKLEGLVKNDEITLGSHEITVDINVFCEDCGRQFDAIEVLDREGCECKR</sequence>
<evidence type="ECO:0000313" key="1">
    <source>
        <dbReference type="EMBL" id="ADB63226.1"/>
    </source>
</evidence>
<dbReference type="InterPro" id="IPR048925">
    <property type="entry name" value="RdfA"/>
</dbReference>
<reference evidence="1 2" key="1">
    <citation type="journal article" date="2010" name="Stand. Genomic Sci.">
        <title>Complete genome sequence of Haloterrigena turkmenica type strain (4k).</title>
        <authorList>
            <person name="Saunders E."/>
            <person name="Tindall B.J."/>
            <person name="Fahnrich R."/>
            <person name="Lapidus A."/>
            <person name="Copeland A."/>
            <person name="Del Rio T.G."/>
            <person name="Lucas S."/>
            <person name="Chen F."/>
            <person name="Tice H."/>
            <person name="Cheng J.F."/>
            <person name="Han C."/>
            <person name="Detter J.C."/>
            <person name="Bruce D."/>
            <person name="Goodwin L."/>
            <person name="Chain P."/>
            <person name="Pitluck S."/>
            <person name="Pati A."/>
            <person name="Ivanova N."/>
            <person name="Mavromatis K."/>
            <person name="Chen A."/>
            <person name="Palaniappan K."/>
            <person name="Land M."/>
            <person name="Hauser L."/>
            <person name="Chang Y.J."/>
            <person name="Jeffries C.D."/>
            <person name="Brettin T."/>
            <person name="Rohde M."/>
            <person name="Goker M."/>
            <person name="Bristow J."/>
            <person name="Eisen J.A."/>
            <person name="Markowitz V."/>
            <person name="Hugenholtz P."/>
            <person name="Klenk H.P."/>
            <person name="Kyrpides N.C."/>
        </authorList>
    </citation>
    <scope>NUCLEOTIDE SEQUENCE [LARGE SCALE GENOMIC DNA]</scope>
    <source>
        <strain evidence="2">ATCC 51198 / DSM 5511 / JCM 9101 / NCIMB 13204 / VKM B-1734 / 4k</strain>
    </source>
</reference>
<dbReference type="EMBL" id="CP001861">
    <property type="protein sequence ID" value="ADB63226.1"/>
    <property type="molecule type" value="Genomic_DNA"/>
</dbReference>